<protein>
    <submittedName>
        <fullName evidence="1">Uncharacterized protein</fullName>
    </submittedName>
</protein>
<accession>A0A383DHJ1</accession>
<evidence type="ECO:0000313" key="1">
    <source>
        <dbReference type="EMBL" id="SVE43789.1"/>
    </source>
</evidence>
<name>A0A383DHJ1_9ZZZZ</name>
<reference evidence="1" key="1">
    <citation type="submission" date="2018-05" db="EMBL/GenBank/DDBJ databases">
        <authorList>
            <person name="Lanie J.A."/>
            <person name="Ng W.-L."/>
            <person name="Kazmierczak K.M."/>
            <person name="Andrzejewski T.M."/>
            <person name="Davidsen T.M."/>
            <person name="Wayne K.J."/>
            <person name="Tettelin H."/>
            <person name="Glass J.I."/>
            <person name="Rusch D."/>
            <person name="Podicherti R."/>
            <person name="Tsui H.-C.T."/>
            <person name="Winkler M.E."/>
        </authorList>
    </citation>
    <scope>NUCLEOTIDE SEQUENCE</scope>
</reference>
<gene>
    <name evidence="1" type="ORF">METZ01_LOCUS496643</name>
</gene>
<dbReference type="AlphaFoldDB" id="A0A383DHJ1"/>
<organism evidence="1">
    <name type="scientific">marine metagenome</name>
    <dbReference type="NCBI Taxonomy" id="408172"/>
    <lineage>
        <taxon>unclassified sequences</taxon>
        <taxon>metagenomes</taxon>
        <taxon>ecological metagenomes</taxon>
    </lineage>
</organism>
<proteinExistence type="predicted"/>
<dbReference type="EMBL" id="UINC01217265">
    <property type="protein sequence ID" value="SVE43789.1"/>
    <property type="molecule type" value="Genomic_DNA"/>
</dbReference>
<sequence length="25" mass="2750">MPYKYSFFKGLMVAESGLEPPTSGL</sequence>